<keyword evidence="1" id="KW-0238">DNA-binding</keyword>
<dbReference type="EMBL" id="JAVFCB010000011">
    <property type="protein sequence ID" value="MDQ4215494.1"/>
    <property type="molecule type" value="Genomic_DNA"/>
</dbReference>
<evidence type="ECO:0000256" key="1">
    <source>
        <dbReference type="ARBA" id="ARBA00023125"/>
    </source>
</evidence>
<feature type="domain" description="HTH cro/C1-type" evidence="3">
    <location>
        <begin position="16"/>
        <end position="70"/>
    </location>
</feature>
<gene>
    <name evidence="4" type="ORF">RBR11_16370</name>
</gene>
<dbReference type="Proteomes" id="UP001230289">
    <property type="component" value="Unassembled WGS sequence"/>
</dbReference>
<proteinExistence type="predicted"/>
<dbReference type="RefSeq" id="WP_308490448.1">
    <property type="nucleotide sequence ID" value="NZ_JAVFCB010000011.1"/>
</dbReference>
<name>A0ABU0XLK5_9MICO</name>
<dbReference type="PANTHER" id="PTHR46797">
    <property type="entry name" value="HTH-TYPE TRANSCRIPTIONAL REGULATOR"/>
    <property type="match status" value="1"/>
</dbReference>
<accession>A0ABU0XLK5</accession>
<dbReference type="PANTHER" id="PTHR46797:SF1">
    <property type="entry name" value="METHYLPHOSPHONATE SYNTHASE"/>
    <property type="match status" value="1"/>
</dbReference>
<dbReference type="SMART" id="SM00530">
    <property type="entry name" value="HTH_XRE"/>
    <property type="match status" value="1"/>
</dbReference>
<comment type="caution">
    <text evidence="4">The sequence shown here is derived from an EMBL/GenBank/DDBJ whole genome shotgun (WGS) entry which is preliminary data.</text>
</comment>
<organism evidence="4 5">
    <name type="scientific">Microbacterium capsulatum</name>
    <dbReference type="NCBI Taxonomy" id="3041921"/>
    <lineage>
        <taxon>Bacteria</taxon>
        <taxon>Bacillati</taxon>
        <taxon>Actinomycetota</taxon>
        <taxon>Actinomycetes</taxon>
        <taxon>Micrococcales</taxon>
        <taxon>Microbacteriaceae</taxon>
        <taxon>Microbacterium</taxon>
    </lineage>
</organism>
<reference evidence="4 5" key="1">
    <citation type="submission" date="2023-08" db="EMBL/GenBank/DDBJ databases">
        <title>Microbacterium sp. nov., isolated from a waste landfill.</title>
        <authorList>
            <person name="Wen W."/>
        </authorList>
    </citation>
    <scope>NUCLEOTIDE SEQUENCE [LARGE SCALE GENOMIC DNA]</scope>
    <source>
        <strain evidence="4 5">ASV81</strain>
    </source>
</reference>
<evidence type="ECO:0000313" key="5">
    <source>
        <dbReference type="Proteomes" id="UP001230289"/>
    </source>
</evidence>
<protein>
    <submittedName>
        <fullName evidence="4">Helix-turn-helix transcriptional regulator</fullName>
    </submittedName>
</protein>
<keyword evidence="5" id="KW-1185">Reference proteome</keyword>
<dbReference type="PROSITE" id="PS50943">
    <property type="entry name" value="HTH_CROC1"/>
    <property type="match status" value="1"/>
</dbReference>
<dbReference type="CDD" id="cd00093">
    <property type="entry name" value="HTH_XRE"/>
    <property type="match status" value="1"/>
</dbReference>
<evidence type="ECO:0000256" key="2">
    <source>
        <dbReference type="SAM" id="MobiDB-lite"/>
    </source>
</evidence>
<dbReference type="SUPFAM" id="SSF47413">
    <property type="entry name" value="lambda repressor-like DNA-binding domains"/>
    <property type="match status" value="1"/>
</dbReference>
<sequence length="91" mass="9900">MPRVPSAAAAHIGARIRTARESSTMTQDQLAVRSDIDSSNIRAYETGRSLPNLQTLVRIADALRTPAGYFLEGVTVEMFPVAASDGRRRGR</sequence>
<dbReference type="Gene3D" id="1.10.260.40">
    <property type="entry name" value="lambda repressor-like DNA-binding domains"/>
    <property type="match status" value="1"/>
</dbReference>
<evidence type="ECO:0000313" key="4">
    <source>
        <dbReference type="EMBL" id="MDQ4215494.1"/>
    </source>
</evidence>
<dbReference type="InterPro" id="IPR010982">
    <property type="entry name" value="Lambda_DNA-bd_dom_sf"/>
</dbReference>
<dbReference type="InterPro" id="IPR050807">
    <property type="entry name" value="TransReg_Diox_bact_type"/>
</dbReference>
<dbReference type="Pfam" id="PF01381">
    <property type="entry name" value="HTH_3"/>
    <property type="match status" value="1"/>
</dbReference>
<feature type="region of interest" description="Disordered" evidence="2">
    <location>
        <begin position="1"/>
        <end position="31"/>
    </location>
</feature>
<dbReference type="InterPro" id="IPR001387">
    <property type="entry name" value="Cro/C1-type_HTH"/>
</dbReference>
<evidence type="ECO:0000259" key="3">
    <source>
        <dbReference type="PROSITE" id="PS50943"/>
    </source>
</evidence>